<dbReference type="Proteomes" id="UP000002534">
    <property type="component" value="Chromosome"/>
</dbReference>
<evidence type="ECO:0000313" key="2">
    <source>
        <dbReference type="Proteomes" id="UP000002534"/>
    </source>
</evidence>
<sequence>MKFSRLGLSLYPLFYVLDRIIDVTCRVYVMSCENIVLGYGRIRCLIKL</sequence>
<name>Q0C6G8_SYNC1</name>
<reference evidence="1 2" key="2">
    <citation type="journal article" date="2012" name="BMC Genomics">
        <title>The genome of Pelobacter carbinolicus reveals surprising metabolic capabilities and physiological features.</title>
        <authorList>
            <person name="Aklujkar M."/>
            <person name="Haveman S.A."/>
            <person name="Didonato R.Jr."/>
            <person name="Chertkov O."/>
            <person name="Han C.S."/>
            <person name="Land M.L."/>
            <person name="Brown P."/>
            <person name="Lovley D.R."/>
        </authorList>
    </citation>
    <scope>NUCLEOTIDE SEQUENCE [LARGE SCALE GENOMIC DNA]</scope>
    <source>
        <strain evidence="2">DSM 2380 / NBRC 103641 / GraBd1</strain>
    </source>
</reference>
<dbReference type="EMBL" id="CP000142">
    <property type="protein sequence ID" value="ABI81970.1"/>
    <property type="molecule type" value="Genomic_DNA"/>
</dbReference>
<dbReference type="HOGENOM" id="CLU_3155988_0_0_7"/>
<dbReference type="AlphaFoldDB" id="Q0C6G8"/>
<protein>
    <submittedName>
        <fullName evidence="1">Uncharacterized protein</fullName>
    </submittedName>
</protein>
<dbReference type="KEGG" id="pca:Pcar_3355"/>
<keyword evidence="2" id="KW-1185">Reference proteome</keyword>
<gene>
    <name evidence="1" type="ordered locus">Pcar_3355</name>
</gene>
<proteinExistence type="predicted"/>
<dbReference type="STRING" id="338963.Pcar_3355"/>
<organism evidence="1 2">
    <name type="scientific">Syntrophotalea carbinolica (strain DSM 2380 / NBRC 103641 / GraBd1)</name>
    <name type="common">Pelobacter carbinolicus</name>
    <dbReference type="NCBI Taxonomy" id="338963"/>
    <lineage>
        <taxon>Bacteria</taxon>
        <taxon>Pseudomonadati</taxon>
        <taxon>Thermodesulfobacteriota</taxon>
        <taxon>Desulfuromonadia</taxon>
        <taxon>Desulfuromonadales</taxon>
        <taxon>Syntrophotaleaceae</taxon>
        <taxon>Syntrophotalea</taxon>
    </lineage>
</organism>
<reference evidence="2" key="1">
    <citation type="submission" date="2005-10" db="EMBL/GenBank/DDBJ databases">
        <title>Complete sequence of Pelobacter carbinolicus DSM 2380.</title>
        <authorList>
            <person name="Copeland A."/>
            <person name="Lucas S."/>
            <person name="Lapidus A."/>
            <person name="Barry K."/>
            <person name="Detter J.C."/>
            <person name="Glavina T."/>
            <person name="Hammon N."/>
            <person name="Israni S."/>
            <person name="Pitluck S."/>
            <person name="Chertkov O."/>
            <person name="Schmutz J."/>
            <person name="Larimer F."/>
            <person name="Land M."/>
            <person name="Kyrpides N."/>
            <person name="Ivanova N."/>
            <person name="Richardson P."/>
        </authorList>
    </citation>
    <scope>NUCLEOTIDE SEQUENCE [LARGE SCALE GENOMIC DNA]</scope>
    <source>
        <strain evidence="2">DSM 2380 / NBRC 103641 / GraBd1</strain>
    </source>
</reference>
<accession>Q0C6G8</accession>
<evidence type="ECO:0000313" key="1">
    <source>
        <dbReference type="EMBL" id="ABI81970.1"/>
    </source>
</evidence>